<evidence type="ECO:0000256" key="1">
    <source>
        <dbReference type="ARBA" id="ARBA00007447"/>
    </source>
</evidence>
<dbReference type="SUPFAM" id="SSF50630">
    <property type="entry name" value="Acid proteases"/>
    <property type="match status" value="1"/>
</dbReference>
<proteinExistence type="inferred from homology"/>
<dbReference type="Pfam" id="PF14543">
    <property type="entry name" value="TAXi_N"/>
    <property type="match status" value="1"/>
</dbReference>
<dbReference type="GO" id="GO:0004190">
    <property type="term" value="F:aspartic-type endopeptidase activity"/>
    <property type="evidence" value="ECO:0007669"/>
    <property type="project" value="UniProtKB-KW"/>
</dbReference>
<dbReference type="InterPro" id="IPR051708">
    <property type="entry name" value="Plant_Aspart_Prot_A1"/>
</dbReference>
<organism evidence="8 9">
    <name type="scientific">Prunus yedoensis var. nudiflora</name>
    <dbReference type="NCBI Taxonomy" id="2094558"/>
    <lineage>
        <taxon>Eukaryota</taxon>
        <taxon>Viridiplantae</taxon>
        <taxon>Streptophyta</taxon>
        <taxon>Embryophyta</taxon>
        <taxon>Tracheophyta</taxon>
        <taxon>Spermatophyta</taxon>
        <taxon>Magnoliopsida</taxon>
        <taxon>eudicotyledons</taxon>
        <taxon>Gunneridae</taxon>
        <taxon>Pentapetalae</taxon>
        <taxon>rosids</taxon>
        <taxon>fabids</taxon>
        <taxon>Rosales</taxon>
        <taxon>Rosaceae</taxon>
        <taxon>Amygdaloideae</taxon>
        <taxon>Amygdaleae</taxon>
        <taxon>Prunus</taxon>
    </lineage>
</organism>
<feature type="chain" id="PRO_5016247479" evidence="6">
    <location>
        <begin position="30"/>
        <end position="450"/>
    </location>
</feature>
<dbReference type="PANTHER" id="PTHR47967:SF14">
    <property type="entry name" value="EUKARYOTIC ASPARTYL PROTEASE FAMILY PROTEIN"/>
    <property type="match status" value="1"/>
</dbReference>
<dbReference type="Pfam" id="PF14541">
    <property type="entry name" value="TAXi_C"/>
    <property type="match status" value="1"/>
</dbReference>
<dbReference type="InterPro" id="IPR032799">
    <property type="entry name" value="TAXi_C"/>
</dbReference>
<keyword evidence="3" id="KW-0064">Aspartyl protease</keyword>
<evidence type="ECO:0000256" key="4">
    <source>
        <dbReference type="ARBA" id="ARBA00022801"/>
    </source>
</evidence>
<accession>A0A314ZT36</accession>
<keyword evidence="2" id="KW-0645">Protease</keyword>
<evidence type="ECO:0000256" key="5">
    <source>
        <dbReference type="ARBA" id="ARBA00023180"/>
    </source>
</evidence>
<evidence type="ECO:0000313" key="9">
    <source>
        <dbReference type="Proteomes" id="UP000250321"/>
    </source>
</evidence>
<evidence type="ECO:0000313" key="8">
    <source>
        <dbReference type="EMBL" id="PQQ20091.1"/>
    </source>
</evidence>
<keyword evidence="6" id="KW-0732">Signal</keyword>
<keyword evidence="5" id="KW-0325">Glycoprotein</keyword>
<dbReference type="InterPro" id="IPR021109">
    <property type="entry name" value="Peptidase_aspartic_dom_sf"/>
</dbReference>
<dbReference type="GO" id="GO:0006508">
    <property type="term" value="P:proteolysis"/>
    <property type="evidence" value="ECO:0007669"/>
    <property type="project" value="UniProtKB-KW"/>
</dbReference>
<dbReference type="InterPro" id="IPR034161">
    <property type="entry name" value="Pepsin-like_plant"/>
</dbReference>
<dbReference type="CDD" id="cd05476">
    <property type="entry name" value="pepsin_A_like_plant"/>
    <property type="match status" value="1"/>
</dbReference>
<dbReference type="GO" id="GO:0005576">
    <property type="term" value="C:extracellular region"/>
    <property type="evidence" value="ECO:0007669"/>
    <property type="project" value="TreeGrafter"/>
</dbReference>
<dbReference type="Gene3D" id="2.40.70.10">
    <property type="entry name" value="Acid Proteases"/>
    <property type="match status" value="2"/>
</dbReference>
<comment type="caution">
    <text evidence="8">The sequence shown here is derived from an EMBL/GenBank/DDBJ whole genome shotgun (WGS) entry which is preliminary data.</text>
</comment>
<dbReference type="OrthoDB" id="2747330at2759"/>
<dbReference type="PROSITE" id="PS51767">
    <property type="entry name" value="PEPTIDASE_A1"/>
    <property type="match status" value="1"/>
</dbReference>
<comment type="similarity">
    <text evidence="1">Belongs to the peptidase A1 family.</text>
</comment>
<dbReference type="STRING" id="2094558.A0A314ZT36"/>
<protein>
    <submittedName>
        <fullName evidence="8">Aspartic proteinase CDR1-like</fullName>
    </submittedName>
</protein>
<evidence type="ECO:0000256" key="3">
    <source>
        <dbReference type="ARBA" id="ARBA00022750"/>
    </source>
</evidence>
<reference evidence="8 9" key="1">
    <citation type="submission" date="2018-02" db="EMBL/GenBank/DDBJ databases">
        <title>Draft genome of wild Prunus yedoensis var. nudiflora.</title>
        <authorList>
            <person name="Baek S."/>
            <person name="Kim J.-H."/>
            <person name="Choi K."/>
            <person name="Kim G.-B."/>
            <person name="Cho A."/>
            <person name="Jang H."/>
            <person name="Shin C.-H."/>
            <person name="Yu H.-J."/>
            <person name="Mun J.-H."/>
        </authorList>
    </citation>
    <scope>NUCLEOTIDE SEQUENCE [LARGE SCALE GENOMIC DNA]</scope>
    <source>
        <strain evidence="9">cv. Jeju island</strain>
        <tissue evidence="8">Leaf</tissue>
    </source>
</reference>
<feature type="signal peptide" evidence="6">
    <location>
        <begin position="1"/>
        <end position="29"/>
    </location>
</feature>
<evidence type="ECO:0000256" key="2">
    <source>
        <dbReference type="ARBA" id="ARBA00022670"/>
    </source>
</evidence>
<dbReference type="InterPro" id="IPR032861">
    <property type="entry name" value="TAXi_N"/>
</dbReference>
<sequence>MAALFPEPVRLSLTNFVIFLNLLCLTATASTIERPRSFATTLIHRDSALSPYYKPNATIKDHAMHTLKTSMARLAYLGAKSNVFVTDDTRAGLVAEDNGAQFIASFSIGEPPVPQLLTIDTGSNLLWVQCLPCTKCFEQASPIFDPSKSSTYTTLQCNSPYCTISPSDKCDPSNNCKFSHKYLDGTDVAGLLGTEKFTLETSDEGISPVANVVFGCAHDNDGYNGQPSGILGLGPSNISLATQLGSKFSYCIGSIKDPKYPHNQLILGDGAKIEGLSTPLEVYNDLYYLTLEGISLSERRLEIDPEIFKRTPSGTGGTVIDSGTTLSFLAKGAHDVLSAEVQKLMHGKLEKVEEPDIPSALCYKGLISQDLVGFPDVVLNFADGAELGLDIESLFQEYGQNEFCMALQESPVGNDLNVVGIMAQQFYNIAYDLAANKVYFQRIDCELLDD</sequence>
<name>A0A314ZT36_PRUYE</name>
<keyword evidence="9" id="KW-1185">Reference proteome</keyword>
<dbReference type="FunFam" id="2.40.70.10:FF:000033">
    <property type="entry name" value="Aspartyl protease family protein"/>
    <property type="match status" value="1"/>
</dbReference>
<evidence type="ECO:0000259" key="7">
    <source>
        <dbReference type="PROSITE" id="PS51767"/>
    </source>
</evidence>
<dbReference type="PANTHER" id="PTHR47967">
    <property type="entry name" value="OS07G0603500 PROTEIN-RELATED"/>
    <property type="match status" value="1"/>
</dbReference>
<keyword evidence="4" id="KW-0378">Hydrolase</keyword>
<evidence type="ECO:0000256" key="6">
    <source>
        <dbReference type="SAM" id="SignalP"/>
    </source>
</evidence>
<dbReference type="AlphaFoldDB" id="A0A314ZT36"/>
<dbReference type="InterPro" id="IPR033121">
    <property type="entry name" value="PEPTIDASE_A1"/>
</dbReference>
<gene>
    <name evidence="8" type="ORF">Pyn_02066</name>
</gene>
<dbReference type="EMBL" id="PJQY01000045">
    <property type="protein sequence ID" value="PQQ20091.1"/>
    <property type="molecule type" value="Genomic_DNA"/>
</dbReference>
<dbReference type="Proteomes" id="UP000250321">
    <property type="component" value="Unassembled WGS sequence"/>
</dbReference>
<feature type="domain" description="Peptidase A1" evidence="7">
    <location>
        <begin position="102"/>
        <end position="441"/>
    </location>
</feature>